<keyword evidence="3" id="KW-1185">Reference proteome</keyword>
<dbReference type="AlphaFoldDB" id="A0A2S0UKP1"/>
<reference evidence="2 3" key="1">
    <citation type="submission" date="2018-04" db="EMBL/GenBank/DDBJ databases">
        <title>Genome sequencing of Gemmobacter.</title>
        <authorList>
            <person name="Yi H."/>
            <person name="Baek M.-G."/>
        </authorList>
    </citation>
    <scope>NUCLEOTIDE SEQUENCE [LARGE SCALE GENOMIC DNA]</scope>
    <source>
        <strain evidence="2 3">HYN0069</strain>
    </source>
</reference>
<keyword evidence="1" id="KW-0812">Transmembrane</keyword>
<protein>
    <submittedName>
        <fullName evidence="2">Uncharacterized protein</fullName>
    </submittedName>
</protein>
<evidence type="ECO:0000256" key="1">
    <source>
        <dbReference type="SAM" id="Phobius"/>
    </source>
</evidence>
<organism evidence="2 3">
    <name type="scientific">Paragemmobacter aquarius</name>
    <dbReference type="NCBI Taxonomy" id="2169400"/>
    <lineage>
        <taxon>Bacteria</taxon>
        <taxon>Pseudomonadati</taxon>
        <taxon>Pseudomonadota</taxon>
        <taxon>Alphaproteobacteria</taxon>
        <taxon>Rhodobacterales</taxon>
        <taxon>Paracoccaceae</taxon>
        <taxon>Paragemmobacter</taxon>
    </lineage>
</organism>
<keyword evidence="1" id="KW-1133">Transmembrane helix</keyword>
<dbReference type="EMBL" id="CP028918">
    <property type="protein sequence ID" value="AWB48373.1"/>
    <property type="molecule type" value="Genomic_DNA"/>
</dbReference>
<name>A0A2S0UKP1_9RHOB</name>
<dbReference type="Proteomes" id="UP000244496">
    <property type="component" value="Chromosome"/>
</dbReference>
<dbReference type="KEGG" id="geh:HYN69_07450"/>
<sequence>MLAEAMVLLVLAALGGGVVLLSSRRRRRVMARRGALLDGCSGLFSDRLVKVSPLGFPRMAGTADGLRWDVQLVPDALGVRKLPALWLMVSLPAPMPVAGTVHLMLRPTGGEGFSRFRDLPDQVALPAGYPADAALRTDDAGAMPDPALLLVVLALGHERVKEVIVSPKGLRVTLLADEADRKNYLIMRQTDLGQHPVDARLLREAMDRLLALRGALMDQTTRKIA</sequence>
<keyword evidence="1" id="KW-0472">Membrane</keyword>
<evidence type="ECO:0000313" key="2">
    <source>
        <dbReference type="EMBL" id="AWB48373.1"/>
    </source>
</evidence>
<feature type="transmembrane region" description="Helical" evidence="1">
    <location>
        <begin position="6"/>
        <end position="23"/>
    </location>
</feature>
<gene>
    <name evidence="2" type="ORF">HYN69_07450</name>
</gene>
<accession>A0A2S0UKP1</accession>
<evidence type="ECO:0000313" key="3">
    <source>
        <dbReference type="Proteomes" id="UP000244496"/>
    </source>
</evidence>
<proteinExistence type="predicted"/>
<dbReference type="OrthoDB" id="7990319at2"/>